<sequence length="216" mass="25049">MVGKVEVEAIPAPNPRGRHIKKRALKNKALAVTFNEKDLSDFVSGFHKRKKKRRKEAEKKQGEALRRKRLELRKKRRLEKELALNGDASQPLTQQLMRVMSMTRMMKVVSQLYQFQIYELISEFVLGFYINRGTTTYDNGDMKVTVTTSEISREEESDSDEKTEAAIPQSVGASKKHNVPVSKTKPLKKVAKRKSRPKLQRKRDKRKGPEKTKKRR</sequence>
<evidence type="ECO:0000313" key="7">
    <source>
        <dbReference type="EMBL" id="BBH00820.1"/>
    </source>
</evidence>
<evidence type="ECO:0000256" key="3">
    <source>
        <dbReference type="ARBA" id="ARBA00023054"/>
    </source>
</evidence>
<evidence type="ECO:0000256" key="4">
    <source>
        <dbReference type="ARBA" id="ARBA00023242"/>
    </source>
</evidence>
<feature type="compositionally biased region" description="Basic and acidic residues" evidence="6">
    <location>
        <begin position="207"/>
        <end position="216"/>
    </location>
</feature>
<feature type="coiled-coil region" evidence="5">
    <location>
        <begin position="48"/>
        <end position="75"/>
    </location>
</feature>
<comment type="subcellular location">
    <subcellularLocation>
        <location evidence="1">Nucleus</location>
        <location evidence="1">Nucleolus</location>
    </subcellularLocation>
</comment>
<dbReference type="EMBL" id="AP019300">
    <property type="protein sequence ID" value="BBH00820.1"/>
    <property type="molecule type" value="Genomic_DNA"/>
</dbReference>
<feature type="compositionally biased region" description="Basic residues" evidence="6">
    <location>
        <begin position="185"/>
        <end position="206"/>
    </location>
</feature>
<evidence type="ECO:0008006" key="8">
    <source>
        <dbReference type="Google" id="ProtNLM"/>
    </source>
</evidence>
<dbReference type="InterPro" id="IPR019186">
    <property type="entry name" value="Nucleolar_protein_12"/>
</dbReference>
<dbReference type="AlphaFoldDB" id="A0A4Y1R9B5"/>
<evidence type="ECO:0000256" key="6">
    <source>
        <dbReference type="SAM" id="MobiDB-lite"/>
    </source>
</evidence>
<accession>A0A4Y1R9B5</accession>
<dbReference type="Pfam" id="PF09805">
    <property type="entry name" value="Nop25"/>
    <property type="match status" value="1"/>
</dbReference>
<gene>
    <name evidence="7" type="ORF">Prudu_010914</name>
</gene>
<protein>
    <recommendedName>
        <fullName evidence="8">Ribosomal RNA-processing protein 17</fullName>
    </recommendedName>
</protein>
<evidence type="ECO:0000256" key="5">
    <source>
        <dbReference type="SAM" id="Coils"/>
    </source>
</evidence>
<dbReference type="PANTHER" id="PTHR14577:SF0">
    <property type="entry name" value="NUCLEOLAR PROTEIN 12"/>
    <property type="match status" value="1"/>
</dbReference>
<evidence type="ECO:0000256" key="1">
    <source>
        <dbReference type="ARBA" id="ARBA00004604"/>
    </source>
</evidence>
<dbReference type="PANTHER" id="PTHR14577">
    <property type="entry name" value="NUCLEOLAR PROTEIN 12"/>
    <property type="match status" value="1"/>
</dbReference>
<dbReference type="GO" id="GO:0019843">
    <property type="term" value="F:rRNA binding"/>
    <property type="evidence" value="ECO:0007669"/>
    <property type="project" value="TreeGrafter"/>
</dbReference>
<organism evidence="7">
    <name type="scientific">Prunus dulcis</name>
    <name type="common">Almond</name>
    <name type="synonym">Amygdalus dulcis</name>
    <dbReference type="NCBI Taxonomy" id="3755"/>
    <lineage>
        <taxon>Eukaryota</taxon>
        <taxon>Viridiplantae</taxon>
        <taxon>Streptophyta</taxon>
        <taxon>Embryophyta</taxon>
        <taxon>Tracheophyta</taxon>
        <taxon>Spermatophyta</taxon>
        <taxon>Magnoliopsida</taxon>
        <taxon>eudicotyledons</taxon>
        <taxon>Gunneridae</taxon>
        <taxon>Pentapetalae</taxon>
        <taxon>rosids</taxon>
        <taxon>fabids</taxon>
        <taxon>Rosales</taxon>
        <taxon>Rosaceae</taxon>
        <taxon>Amygdaloideae</taxon>
        <taxon>Amygdaleae</taxon>
        <taxon>Prunus</taxon>
    </lineage>
</organism>
<name>A0A4Y1R9B5_PRUDU</name>
<feature type="region of interest" description="Disordered" evidence="6">
    <location>
        <begin position="149"/>
        <end position="216"/>
    </location>
</feature>
<comment type="similarity">
    <text evidence="2">Belongs to the RRP17 family.</text>
</comment>
<keyword evidence="4" id="KW-0539">Nucleus</keyword>
<reference evidence="7" key="1">
    <citation type="journal article" date="2019" name="Science">
        <title>Mutation of a bHLH transcription factor allowed almond domestication.</title>
        <authorList>
            <person name="Sanchez-Perez R."/>
            <person name="Pavan S."/>
            <person name="Mazzeo R."/>
            <person name="Moldovan C."/>
            <person name="Aiese Cigliano R."/>
            <person name="Del Cueto J."/>
            <person name="Ricciardi F."/>
            <person name="Lotti C."/>
            <person name="Ricciardi L."/>
            <person name="Dicenta F."/>
            <person name="Lopez-Marques R.L."/>
            <person name="Lindberg Moller B."/>
        </authorList>
    </citation>
    <scope>NUCLEOTIDE SEQUENCE</scope>
</reference>
<evidence type="ECO:0000256" key="2">
    <source>
        <dbReference type="ARBA" id="ARBA00007175"/>
    </source>
</evidence>
<proteinExistence type="inferred from homology"/>
<keyword evidence="3 5" id="KW-0175">Coiled coil</keyword>
<dbReference type="GO" id="GO:0005730">
    <property type="term" value="C:nucleolus"/>
    <property type="evidence" value="ECO:0007669"/>
    <property type="project" value="UniProtKB-SubCell"/>
</dbReference>